<proteinExistence type="predicted"/>
<gene>
    <name evidence="1" type="ORF">NBRC3257_1248</name>
</gene>
<accession>A0ABQ0IVM9</accession>
<evidence type="ECO:0000313" key="1">
    <source>
        <dbReference type="EMBL" id="GAD26249.1"/>
    </source>
</evidence>
<keyword evidence="2" id="KW-1185">Reference proteome</keyword>
<name>A0ABQ0IVM9_GLUTH</name>
<evidence type="ECO:0000313" key="2">
    <source>
        <dbReference type="Proteomes" id="UP000018209"/>
    </source>
</evidence>
<protein>
    <submittedName>
        <fullName evidence="1">Uncharacterized protein</fullName>
    </submittedName>
</protein>
<dbReference type="Proteomes" id="UP000018209">
    <property type="component" value="Unassembled WGS sequence"/>
</dbReference>
<comment type="caution">
    <text evidence="1">The sequence shown here is derived from an EMBL/GenBank/DDBJ whole genome shotgun (WGS) entry which is preliminary data.</text>
</comment>
<sequence length="44" mass="4633">MTLQTKTQFVTGGTGGQVVSPTAGVVLFGRNAVFNQLLSRKDHA</sequence>
<dbReference type="EMBL" id="BASM01000015">
    <property type="protein sequence ID" value="GAD26249.1"/>
    <property type="molecule type" value="Genomic_DNA"/>
</dbReference>
<reference evidence="1 2" key="1">
    <citation type="submission" date="2013-08" db="EMBL/GenBank/DDBJ databases">
        <title>Gluconobacter thailandicus NBRC 3257 whole genome sequence.</title>
        <authorList>
            <person name="Matsutani M."/>
            <person name="Yakushi T."/>
            <person name="Matsushita K."/>
        </authorList>
    </citation>
    <scope>NUCLEOTIDE SEQUENCE [LARGE SCALE GENOMIC DNA]</scope>
    <source>
        <strain evidence="1 2">NBRC 3257</strain>
    </source>
</reference>
<organism evidence="1 2">
    <name type="scientific">Gluconobacter thailandicus NBRC 3257</name>
    <dbReference type="NCBI Taxonomy" id="1381097"/>
    <lineage>
        <taxon>Bacteria</taxon>
        <taxon>Pseudomonadati</taxon>
        <taxon>Pseudomonadota</taxon>
        <taxon>Alphaproteobacteria</taxon>
        <taxon>Acetobacterales</taxon>
        <taxon>Acetobacteraceae</taxon>
        <taxon>Gluconobacter</taxon>
    </lineage>
</organism>